<dbReference type="AlphaFoldDB" id="A0AA40CRF1"/>
<accession>A0AA40CRF1</accession>
<dbReference type="Proteomes" id="UP001174936">
    <property type="component" value="Unassembled WGS sequence"/>
</dbReference>
<name>A0AA40CRF1_9PEZI</name>
<keyword evidence="1" id="KW-0812">Transmembrane</keyword>
<evidence type="ECO:0000256" key="1">
    <source>
        <dbReference type="SAM" id="Phobius"/>
    </source>
</evidence>
<keyword evidence="1" id="KW-0472">Membrane</keyword>
<dbReference type="EMBL" id="JAULSV010000004">
    <property type="protein sequence ID" value="KAK0646748.1"/>
    <property type="molecule type" value="Genomic_DNA"/>
</dbReference>
<sequence length="452" mass="50002">MAELDSDDTQKLILAVTGRHIDPEIERDLRRHAVFYACHAADNILRSGHVSHRLLPDSSSGPGVVDDAGPDLKAKTILQLLALCANALREDHNCSAQDLATLAAGKDLFRRDCLGDPDLALQATKAIYHIVGRITMLFELRATPAHVPLESLTVSSGDGRFPAIIVPPDEYHERPLFELLCRFENLLPQTSTAQDSIQPDSSYALASTAADSGASPNSQTLIVSCVCADTLCKFGGFSIVWTKSLAAHLCFDQHSRQLYLFSTPSYCDISRFEDGVFSKVLDYYFDDRMTVRPTYFTPAQYAKEIHASYGLLFADDKRSRKLWRKQVAAEAAAASGGVIDPWLEALATGTNRGGAEKGAKQSLRTTYSLSTDFPIFAMRLRALQNDILSQQPNEFLALWHDRRDLLKWSQFWLILIVSAVGLLLSVLQTAFTLVQTVYVIKEAREGNQTTES</sequence>
<proteinExistence type="predicted"/>
<organism evidence="2 3">
    <name type="scientific">Cercophora newfieldiana</name>
    <dbReference type="NCBI Taxonomy" id="92897"/>
    <lineage>
        <taxon>Eukaryota</taxon>
        <taxon>Fungi</taxon>
        <taxon>Dikarya</taxon>
        <taxon>Ascomycota</taxon>
        <taxon>Pezizomycotina</taxon>
        <taxon>Sordariomycetes</taxon>
        <taxon>Sordariomycetidae</taxon>
        <taxon>Sordariales</taxon>
        <taxon>Lasiosphaeriaceae</taxon>
        <taxon>Cercophora</taxon>
    </lineage>
</organism>
<evidence type="ECO:0000313" key="2">
    <source>
        <dbReference type="EMBL" id="KAK0646748.1"/>
    </source>
</evidence>
<feature type="transmembrane region" description="Helical" evidence="1">
    <location>
        <begin position="411"/>
        <end position="434"/>
    </location>
</feature>
<keyword evidence="1" id="KW-1133">Transmembrane helix</keyword>
<comment type="caution">
    <text evidence="2">The sequence shown here is derived from an EMBL/GenBank/DDBJ whole genome shotgun (WGS) entry which is preliminary data.</text>
</comment>
<evidence type="ECO:0000313" key="3">
    <source>
        <dbReference type="Proteomes" id="UP001174936"/>
    </source>
</evidence>
<gene>
    <name evidence="2" type="ORF">B0T16DRAFT_169043</name>
</gene>
<reference evidence="2" key="1">
    <citation type="submission" date="2023-06" db="EMBL/GenBank/DDBJ databases">
        <title>Genome-scale phylogeny and comparative genomics of the fungal order Sordariales.</title>
        <authorList>
            <consortium name="Lawrence Berkeley National Laboratory"/>
            <person name="Hensen N."/>
            <person name="Bonometti L."/>
            <person name="Westerberg I."/>
            <person name="Brannstrom I.O."/>
            <person name="Guillou S."/>
            <person name="Cros-Aarteil S."/>
            <person name="Calhoun S."/>
            <person name="Haridas S."/>
            <person name="Kuo A."/>
            <person name="Mondo S."/>
            <person name="Pangilinan J."/>
            <person name="Riley R."/>
            <person name="Labutti K."/>
            <person name="Andreopoulos B."/>
            <person name="Lipzen A."/>
            <person name="Chen C."/>
            <person name="Yanf M."/>
            <person name="Daum C."/>
            <person name="Ng V."/>
            <person name="Clum A."/>
            <person name="Steindorff A."/>
            <person name="Ohm R."/>
            <person name="Martin F."/>
            <person name="Silar P."/>
            <person name="Natvig D."/>
            <person name="Lalanne C."/>
            <person name="Gautier V."/>
            <person name="Ament-Velasquez S.L."/>
            <person name="Kruys A."/>
            <person name="Hutchinson M.I."/>
            <person name="Powell A.J."/>
            <person name="Barry K."/>
            <person name="Miller A.N."/>
            <person name="Grigoriev I.V."/>
            <person name="Debuchy R."/>
            <person name="Gladieux P."/>
            <person name="Thoren M.H."/>
            <person name="Johannesson H."/>
        </authorList>
    </citation>
    <scope>NUCLEOTIDE SEQUENCE</scope>
    <source>
        <strain evidence="2">SMH2532-1</strain>
    </source>
</reference>
<keyword evidence="3" id="KW-1185">Reference proteome</keyword>
<protein>
    <submittedName>
        <fullName evidence="2">Uncharacterized protein</fullName>
    </submittedName>
</protein>